<feature type="signal peptide" evidence="1">
    <location>
        <begin position="1"/>
        <end position="17"/>
    </location>
</feature>
<dbReference type="AlphaFoldDB" id="A0A078M6Y2"/>
<feature type="chain" id="PRO_5001741887" description="Nuclear transport factor 2 family protein" evidence="1">
    <location>
        <begin position="18"/>
        <end position="173"/>
    </location>
</feature>
<proteinExistence type="predicted"/>
<name>A0A078M6Y2_9BACL</name>
<dbReference type="Gene3D" id="3.10.450.50">
    <property type="match status" value="1"/>
</dbReference>
<dbReference type="PATRIC" id="fig|1461583.4.peg.1066"/>
<organism evidence="2">
    <name type="scientific">Metalysinibacillus saudimassiliensis</name>
    <dbReference type="NCBI Taxonomy" id="1461583"/>
    <lineage>
        <taxon>Bacteria</taxon>
        <taxon>Bacillati</taxon>
        <taxon>Bacillota</taxon>
        <taxon>Bacilli</taxon>
        <taxon>Bacillales</taxon>
        <taxon>Caryophanaceae</taxon>
        <taxon>Metalysinibacillus</taxon>
    </lineage>
</organism>
<accession>A0A078M6Y2</accession>
<dbReference type="SUPFAM" id="SSF54427">
    <property type="entry name" value="NTF2-like"/>
    <property type="match status" value="1"/>
</dbReference>
<gene>
    <name evidence="2" type="ORF">BN1050_01105</name>
</gene>
<dbReference type="EMBL" id="LN483074">
    <property type="protein sequence ID" value="CEA02020.1"/>
    <property type="molecule type" value="Genomic_DNA"/>
</dbReference>
<protein>
    <recommendedName>
        <fullName evidence="3">Nuclear transport factor 2 family protein</fullName>
    </recommendedName>
</protein>
<evidence type="ECO:0008006" key="3">
    <source>
        <dbReference type="Google" id="ProtNLM"/>
    </source>
</evidence>
<reference evidence="2" key="1">
    <citation type="submission" date="2014-07" db="EMBL/GenBank/DDBJ databases">
        <authorList>
            <person name="Urmite Genomes Urmite Genomes"/>
        </authorList>
    </citation>
    <scope>NUCLEOTIDE SEQUENCE</scope>
    <source>
        <strain evidence="2">13S34_air</strain>
    </source>
</reference>
<evidence type="ECO:0000256" key="1">
    <source>
        <dbReference type="SAM" id="SignalP"/>
    </source>
</evidence>
<keyword evidence="1" id="KW-0732">Signal</keyword>
<evidence type="ECO:0000313" key="2">
    <source>
        <dbReference type="EMBL" id="CEA02020.1"/>
    </source>
</evidence>
<dbReference type="HOGENOM" id="CLU_1425439_0_0_9"/>
<dbReference type="InterPro" id="IPR032710">
    <property type="entry name" value="NTF2-like_dom_sf"/>
</dbReference>
<sequence length="173" mass="19322">MKKWLLALACVMVLALAACSNKEEETPKDDGVGFQLSGDNIEEATNVPADTKKEIIAGFEEYINSFNDKDLTRYLATLSKHTNSFDYAEQEQSVEQEFAQFDTTRTVDKVTIVKYKEGKEAQVFANIGIARTEQASGQSAEVQGRQVTVLVPEDNKWKVSSIYFIADTPSHEQ</sequence>
<dbReference type="PROSITE" id="PS51257">
    <property type="entry name" value="PROKAR_LIPOPROTEIN"/>
    <property type="match status" value="1"/>
</dbReference>